<dbReference type="Gramene" id="PGSC0003DMT400051857">
    <property type="protein sequence ID" value="PGSC0003DMT400051857"/>
    <property type="gene ID" value="PGSC0003DMG402020126"/>
</dbReference>
<dbReference type="InterPro" id="IPR000210">
    <property type="entry name" value="BTB/POZ_dom"/>
</dbReference>
<dbReference type="AlphaFoldDB" id="M1BSC4"/>
<proteinExistence type="predicted"/>
<dbReference type="PROSITE" id="PS50097">
    <property type="entry name" value="BTB"/>
    <property type="match status" value="1"/>
</dbReference>
<dbReference type="HOGENOM" id="CLU_1477593_0_0_1"/>
<reference evidence="3" key="2">
    <citation type="submission" date="2015-06" db="UniProtKB">
        <authorList>
            <consortium name="EnsemblPlants"/>
        </authorList>
    </citation>
    <scope>IDENTIFICATION</scope>
    <source>
        <strain evidence="3">DM1-3 516 R44</strain>
    </source>
</reference>
<dbReference type="PANTHER" id="PTHR46710:SF1">
    <property type="entry name" value="ARM REPEAT PROTEIN INTERACTING WITH ABF2"/>
    <property type="match status" value="1"/>
</dbReference>
<evidence type="ECO:0000259" key="2">
    <source>
        <dbReference type="PROSITE" id="PS50097"/>
    </source>
</evidence>
<reference evidence="4" key="1">
    <citation type="journal article" date="2011" name="Nature">
        <title>Genome sequence and analysis of the tuber crop potato.</title>
        <authorList>
            <consortium name="The Potato Genome Sequencing Consortium"/>
        </authorList>
    </citation>
    <scope>NUCLEOTIDE SEQUENCE [LARGE SCALE GENOMIC DNA]</scope>
    <source>
        <strain evidence="4">cv. DM1-3 516 R44</strain>
    </source>
</reference>
<evidence type="ECO:0000313" key="3">
    <source>
        <dbReference type="EnsemblPlants" id="PGSC0003DMT400051857"/>
    </source>
</evidence>
<dbReference type="InterPro" id="IPR044282">
    <property type="entry name" value="ABAP1/ARIA"/>
</dbReference>
<dbReference type="EnsemblPlants" id="PGSC0003DMT400051857">
    <property type="protein sequence ID" value="PGSC0003DMT400051857"/>
    <property type="gene ID" value="PGSC0003DMG402020126"/>
</dbReference>
<organism evidence="3 4">
    <name type="scientific">Solanum tuberosum</name>
    <name type="common">Potato</name>
    <dbReference type="NCBI Taxonomy" id="4113"/>
    <lineage>
        <taxon>Eukaryota</taxon>
        <taxon>Viridiplantae</taxon>
        <taxon>Streptophyta</taxon>
        <taxon>Embryophyta</taxon>
        <taxon>Tracheophyta</taxon>
        <taxon>Spermatophyta</taxon>
        <taxon>Magnoliopsida</taxon>
        <taxon>eudicotyledons</taxon>
        <taxon>Gunneridae</taxon>
        <taxon>Pentapetalae</taxon>
        <taxon>asterids</taxon>
        <taxon>lamiids</taxon>
        <taxon>Solanales</taxon>
        <taxon>Solanaceae</taxon>
        <taxon>Solanoideae</taxon>
        <taxon>Solaneae</taxon>
        <taxon>Solanum</taxon>
    </lineage>
</organism>
<name>M1BSC4_SOLTU</name>
<protein>
    <submittedName>
        <fullName evidence="3">Armadillo/beta-catenin repeat family protein / BTB/POZ domain-containing protein</fullName>
    </submittedName>
</protein>
<dbReference type="PANTHER" id="PTHR46710">
    <property type="entry name" value="ARM REPEAT PROTEIN INTERACTING WITH ABF2"/>
    <property type="match status" value="1"/>
</dbReference>
<keyword evidence="4" id="KW-1185">Reference proteome</keyword>
<dbReference type="SUPFAM" id="SSF54695">
    <property type="entry name" value="POZ domain"/>
    <property type="match status" value="1"/>
</dbReference>
<dbReference type="SMART" id="SM00225">
    <property type="entry name" value="BTB"/>
    <property type="match status" value="1"/>
</dbReference>
<dbReference type="InParanoid" id="M1BSC4"/>
<evidence type="ECO:0000313" key="4">
    <source>
        <dbReference type="Proteomes" id="UP000011115"/>
    </source>
</evidence>
<comment type="pathway">
    <text evidence="1">Protein modification; protein ubiquitination.</text>
</comment>
<evidence type="ECO:0000256" key="1">
    <source>
        <dbReference type="ARBA" id="ARBA00004906"/>
    </source>
</evidence>
<accession>M1BSC4</accession>
<dbReference type="Proteomes" id="UP000011115">
    <property type="component" value="Unassembled WGS sequence"/>
</dbReference>
<dbReference type="eggNOG" id="KOG0167">
    <property type="taxonomic scope" value="Eukaryota"/>
</dbReference>
<dbReference type="Pfam" id="PF00651">
    <property type="entry name" value="BTB"/>
    <property type="match status" value="1"/>
</dbReference>
<dbReference type="PaxDb" id="4113-PGSC0003DMT400051857"/>
<sequence length="183" mass="20657">MLVIPAVGMETMLTSICGLLVELSRLVTLLVYLGEQQRVLCPQNCLLSSYDAFRVMFDGGYRERDAKDIEIPNIPWDVFELMMRYIYTGSVDVNMDVAQDLLRAADQYLLKGLKHLCEYAIAQVSAGDLSVLGEDLCQVSPDNFLSSVGYLSTKMYSQLIQRLIPETRAYFVRVLSRPIQADL</sequence>
<dbReference type="Gene3D" id="3.30.710.10">
    <property type="entry name" value="Potassium Channel Kv1.1, Chain A"/>
    <property type="match status" value="1"/>
</dbReference>
<dbReference type="InterPro" id="IPR011333">
    <property type="entry name" value="SKP1/BTB/POZ_sf"/>
</dbReference>
<feature type="domain" description="BTB" evidence="2">
    <location>
        <begin position="48"/>
        <end position="95"/>
    </location>
</feature>